<evidence type="ECO:0000256" key="2">
    <source>
        <dbReference type="ARBA" id="ARBA00023125"/>
    </source>
</evidence>
<gene>
    <name evidence="5" type="ORF">BSOLF_1715</name>
</gene>
<reference evidence="6" key="1">
    <citation type="journal article" date="2018" name="Sci. Rep.">
        <title>Lignite coal burning seam in the remote Altai Mountains harbors a hydrogen-driven thermophilic microbial community.</title>
        <authorList>
            <person name="Kadnikov V.V."/>
            <person name="Mardanov A.V."/>
            <person name="Ivasenko D.A."/>
            <person name="Antsiferov D.V."/>
            <person name="Beletsky A.V."/>
            <person name="Karnachuk O.V."/>
            <person name="Ravin N.V."/>
        </authorList>
    </citation>
    <scope>NUCLEOTIDE SEQUENCE [LARGE SCALE GENOMIC DNA]</scope>
</reference>
<organism evidence="5 6">
    <name type="scientific">Candidatus Carbonibacillus altaicus</name>
    <dbReference type="NCBI Taxonomy" id="2163959"/>
    <lineage>
        <taxon>Bacteria</taxon>
        <taxon>Bacillati</taxon>
        <taxon>Bacillota</taxon>
        <taxon>Bacilli</taxon>
        <taxon>Bacillales</taxon>
        <taxon>Candidatus Carbonibacillus</taxon>
    </lineage>
</organism>
<dbReference type="Pfam" id="PF00196">
    <property type="entry name" value="GerE"/>
    <property type="match status" value="1"/>
</dbReference>
<dbReference type="PROSITE" id="PS50043">
    <property type="entry name" value="HTH_LUXR_2"/>
    <property type="match status" value="1"/>
</dbReference>
<name>A0A2R6XZ48_9BACL</name>
<dbReference type="SMART" id="SM00421">
    <property type="entry name" value="HTH_LUXR"/>
    <property type="match status" value="1"/>
</dbReference>
<keyword evidence="1" id="KW-0805">Transcription regulation</keyword>
<evidence type="ECO:0000259" key="4">
    <source>
        <dbReference type="PROSITE" id="PS50043"/>
    </source>
</evidence>
<dbReference type="InterPro" id="IPR036388">
    <property type="entry name" value="WH-like_DNA-bd_sf"/>
</dbReference>
<dbReference type="PANTHER" id="PTHR44688:SF16">
    <property type="entry name" value="DNA-BINDING TRANSCRIPTIONAL ACTIVATOR DEVR_DOSR"/>
    <property type="match status" value="1"/>
</dbReference>
<dbReference type="GO" id="GO:0003677">
    <property type="term" value="F:DNA binding"/>
    <property type="evidence" value="ECO:0007669"/>
    <property type="project" value="UniProtKB-KW"/>
</dbReference>
<dbReference type="GO" id="GO:0006355">
    <property type="term" value="P:regulation of DNA-templated transcription"/>
    <property type="evidence" value="ECO:0007669"/>
    <property type="project" value="InterPro"/>
</dbReference>
<keyword evidence="3" id="KW-0804">Transcription</keyword>
<dbReference type="AlphaFoldDB" id="A0A2R6XZ48"/>
<keyword evidence="2" id="KW-0238">DNA-binding</keyword>
<feature type="domain" description="HTH luxR-type" evidence="4">
    <location>
        <begin position="33"/>
        <end position="99"/>
    </location>
</feature>
<proteinExistence type="predicted"/>
<dbReference type="Proteomes" id="UP000244338">
    <property type="component" value="Unassembled WGS sequence"/>
</dbReference>
<evidence type="ECO:0000256" key="3">
    <source>
        <dbReference type="ARBA" id="ARBA00023163"/>
    </source>
</evidence>
<evidence type="ECO:0000313" key="5">
    <source>
        <dbReference type="EMBL" id="PTQ55689.1"/>
    </source>
</evidence>
<dbReference type="PANTHER" id="PTHR44688">
    <property type="entry name" value="DNA-BINDING TRANSCRIPTIONAL ACTIVATOR DEVR_DOSR"/>
    <property type="match status" value="1"/>
</dbReference>
<accession>A0A2R6XZ48</accession>
<evidence type="ECO:0000313" key="6">
    <source>
        <dbReference type="Proteomes" id="UP000244338"/>
    </source>
</evidence>
<dbReference type="PRINTS" id="PR00038">
    <property type="entry name" value="HTHLUXR"/>
</dbReference>
<evidence type="ECO:0000256" key="1">
    <source>
        <dbReference type="ARBA" id="ARBA00023015"/>
    </source>
</evidence>
<dbReference type="PROSITE" id="PS00622">
    <property type="entry name" value="HTH_LUXR_1"/>
    <property type="match status" value="1"/>
</dbReference>
<protein>
    <recommendedName>
        <fullName evidence="4">HTH luxR-type domain-containing protein</fullName>
    </recommendedName>
</protein>
<sequence length="105" mass="11889">MQIFIKSIEKDLSSVPIQLEPEEKTGATKTHVIIDEHEKLTEREIDILKLVLSGLSNQEIADKLHISLNTVGTHCKRIFQKLGIEGGRKGLLRYLSDNKKNALNR</sequence>
<dbReference type="InterPro" id="IPR000792">
    <property type="entry name" value="Tscrpt_reg_LuxR_C"/>
</dbReference>
<comment type="caution">
    <text evidence="5">The sequence shown here is derived from an EMBL/GenBank/DDBJ whole genome shotgun (WGS) entry which is preliminary data.</text>
</comment>
<dbReference type="CDD" id="cd06170">
    <property type="entry name" value="LuxR_C_like"/>
    <property type="match status" value="1"/>
</dbReference>
<dbReference type="SUPFAM" id="SSF46894">
    <property type="entry name" value="C-terminal effector domain of the bipartite response regulators"/>
    <property type="match status" value="1"/>
</dbReference>
<dbReference type="EMBL" id="PEBX01000083">
    <property type="protein sequence ID" value="PTQ55689.1"/>
    <property type="molecule type" value="Genomic_DNA"/>
</dbReference>
<dbReference type="InterPro" id="IPR016032">
    <property type="entry name" value="Sig_transdc_resp-reg_C-effctor"/>
</dbReference>
<dbReference type="Gene3D" id="1.10.10.10">
    <property type="entry name" value="Winged helix-like DNA-binding domain superfamily/Winged helix DNA-binding domain"/>
    <property type="match status" value="1"/>
</dbReference>